<dbReference type="PATRIC" id="fig|56107.3.peg.6602"/>
<dbReference type="RefSeq" id="WP_015211212.1">
    <property type="nucleotide sequence ID" value="NC_019757.1"/>
</dbReference>
<name>K9X799_9NOST</name>
<protein>
    <submittedName>
        <fullName evidence="1">Uncharacterized protein</fullName>
    </submittedName>
</protein>
<sequence>MNRQKFSGERENFRQRRYGVRLGRRYALAAASVVLLSVLGYSSMDSSTSALAQSPLPSSDFPLSKKTVNSEPKIIDVNDKN</sequence>
<dbReference type="HOGENOM" id="CLU_2748888_0_0_3"/>
<dbReference type="eggNOG" id="COG4826">
    <property type="taxonomic scope" value="Bacteria"/>
</dbReference>
<reference evidence="1 2" key="1">
    <citation type="submission" date="2012-06" db="EMBL/GenBank/DDBJ databases">
        <title>Finished chromosome of genome of Cylindrospermum stagnale PCC 7417.</title>
        <authorList>
            <consortium name="US DOE Joint Genome Institute"/>
            <person name="Gugger M."/>
            <person name="Coursin T."/>
            <person name="Rippka R."/>
            <person name="Tandeau De Marsac N."/>
            <person name="Huntemann M."/>
            <person name="Wei C.-L."/>
            <person name="Han J."/>
            <person name="Detter J.C."/>
            <person name="Han C."/>
            <person name="Tapia R."/>
            <person name="Chen A."/>
            <person name="Kyrpides N."/>
            <person name="Mavromatis K."/>
            <person name="Markowitz V."/>
            <person name="Szeto E."/>
            <person name="Ivanova N."/>
            <person name="Pagani I."/>
            <person name="Pati A."/>
            <person name="Goodwin L."/>
            <person name="Nordberg H.P."/>
            <person name="Cantor M.N."/>
            <person name="Hua S.X."/>
            <person name="Woyke T."/>
            <person name="Kerfeld C.A."/>
        </authorList>
    </citation>
    <scope>NUCLEOTIDE SEQUENCE [LARGE SCALE GENOMIC DNA]</scope>
    <source>
        <strain evidence="1 2">PCC 7417</strain>
    </source>
</reference>
<dbReference type="KEGG" id="csg:Cylst_6006"/>
<gene>
    <name evidence="1" type="ORF">Cylst_6006</name>
</gene>
<dbReference type="Proteomes" id="UP000010475">
    <property type="component" value="Chromosome"/>
</dbReference>
<dbReference type="EMBL" id="CP003642">
    <property type="protein sequence ID" value="AFZ27979.1"/>
    <property type="molecule type" value="Genomic_DNA"/>
</dbReference>
<dbReference type="STRING" id="56107.Cylst_6006"/>
<evidence type="ECO:0000313" key="2">
    <source>
        <dbReference type="Proteomes" id="UP000010475"/>
    </source>
</evidence>
<evidence type="ECO:0000313" key="1">
    <source>
        <dbReference type="EMBL" id="AFZ27979.1"/>
    </source>
</evidence>
<accession>K9X799</accession>
<dbReference type="AlphaFoldDB" id="K9X799"/>
<organism evidence="1 2">
    <name type="scientific">Cylindrospermum stagnale PCC 7417</name>
    <dbReference type="NCBI Taxonomy" id="56107"/>
    <lineage>
        <taxon>Bacteria</taxon>
        <taxon>Bacillati</taxon>
        <taxon>Cyanobacteriota</taxon>
        <taxon>Cyanophyceae</taxon>
        <taxon>Nostocales</taxon>
        <taxon>Nostocaceae</taxon>
        <taxon>Cylindrospermum</taxon>
    </lineage>
</organism>
<keyword evidence="2" id="KW-1185">Reference proteome</keyword>
<proteinExistence type="predicted"/>